<evidence type="ECO:0000313" key="3">
    <source>
        <dbReference type="Proteomes" id="UP000177458"/>
    </source>
</evidence>
<dbReference type="Proteomes" id="UP000177458">
    <property type="component" value="Unassembled WGS sequence"/>
</dbReference>
<proteinExistence type="predicted"/>
<dbReference type="EMBL" id="MEVF01000012">
    <property type="protein sequence ID" value="OGC49976.1"/>
    <property type="molecule type" value="Genomic_DNA"/>
</dbReference>
<gene>
    <name evidence="2" type="ORF">A3A69_00360</name>
</gene>
<organism evidence="2 3">
    <name type="scientific">candidate division WWE3 bacterium RIFCSPLOWO2_01_FULL_37_15</name>
    <dbReference type="NCBI Taxonomy" id="1802622"/>
    <lineage>
        <taxon>Bacteria</taxon>
        <taxon>Katanobacteria</taxon>
    </lineage>
</organism>
<sequence>MDIQILLVFILALLTLSLIAVGFYVITVLREFRETLKKSNNILDNVQEVTESVTTPVTTIMGLVSGLTQGIKAVKSITTLRDSNEEKEDMKNVQKRK</sequence>
<evidence type="ECO:0000256" key="1">
    <source>
        <dbReference type="SAM" id="Phobius"/>
    </source>
</evidence>
<protein>
    <recommendedName>
        <fullName evidence="4">DUF948 domain-containing protein</fullName>
    </recommendedName>
</protein>
<keyword evidence="1" id="KW-0472">Membrane</keyword>
<evidence type="ECO:0008006" key="4">
    <source>
        <dbReference type="Google" id="ProtNLM"/>
    </source>
</evidence>
<name>A0A1F4UYJ3_UNCKA</name>
<evidence type="ECO:0000313" key="2">
    <source>
        <dbReference type="EMBL" id="OGC49976.1"/>
    </source>
</evidence>
<keyword evidence="1" id="KW-1133">Transmembrane helix</keyword>
<reference evidence="2 3" key="1">
    <citation type="journal article" date="2016" name="Nat. Commun.">
        <title>Thousands of microbial genomes shed light on interconnected biogeochemical processes in an aquifer system.</title>
        <authorList>
            <person name="Anantharaman K."/>
            <person name="Brown C.T."/>
            <person name="Hug L.A."/>
            <person name="Sharon I."/>
            <person name="Castelle C.J."/>
            <person name="Probst A.J."/>
            <person name="Thomas B.C."/>
            <person name="Singh A."/>
            <person name="Wilkins M.J."/>
            <person name="Karaoz U."/>
            <person name="Brodie E.L."/>
            <person name="Williams K.H."/>
            <person name="Hubbard S.S."/>
            <person name="Banfield J.F."/>
        </authorList>
    </citation>
    <scope>NUCLEOTIDE SEQUENCE [LARGE SCALE GENOMIC DNA]</scope>
</reference>
<accession>A0A1F4UYJ3</accession>
<feature type="transmembrane region" description="Helical" evidence="1">
    <location>
        <begin position="6"/>
        <end position="29"/>
    </location>
</feature>
<keyword evidence="1" id="KW-0812">Transmembrane</keyword>
<dbReference type="AlphaFoldDB" id="A0A1F4UYJ3"/>
<comment type="caution">
    <text evidence="2">The sequence shown here is derived from an EMBL/GenBank/DDBJ whole genome shotgun (WGS) entry which is preliminary data.</text>
</comment>